<dbReference type="EMBL" id="CP002446">
    <property type="protein sequence ID" value="ADV26516.1"/>
    <property type="molecule type" value="Genomic_DNA"/>
</dbReference>
<dbReference type="Pfam" id="PF04991">
    <property type="entry name" value="LicD"/>
    <property type="match status" value="1"/>
</dbReference>
<proteinExistence type="predicted"/>
<dbReference type="HOGENOM" id="CLU_075543_0_0_6"/>
<dbReference type="PANTHER" id="PTHR43404:SF2">
    <property type="entry name" value="LIPOPOLYSACCHARIDE CHOLINEPHOSPHOTRANSFERASE LICD"/>
    <property type="match status" value="1"/>
</dbReference>
<dbReference type="GO" id="GO:0009100">
    <property type="term" value="P:glycoprotein metabolic process"/>
    <property type="evidence" value="ECO:0007669"/>
    <property type="project" value="UniProtKB-ARBA"/>
</dbReference>
<feature type="domain" description="LicD/FKTN/FKRP nucleotidyltransferase" evidence="1">
    <location>
        <begin position="32"/>
        <end position="256"/>
    </location>
</feature>
<dbReference type="KEGG" id="psu:Psesu_0660"/>
<name>E6WQR7_PSEUU</name>
<protein>
    <submittedName>
        <fullName evidence="2">LicD family protein</fullName>
    </submittedName>
</protein>
<dbReference type="AlphaFoldDB" id="E6WQR7"/>
<dbReference type="PANTHER" id="PTHR43404">
    <property type="entry name" value="LIPOPOLYSACCHARIDE CHOLINEPHOSPHOTRANSFERASE LICD"/>
    <property type="match status" value="1"/>
</dbReference>
<evidence type="ECO:0000259" key="1">
    <source>
        <dbReference type="Pfam" id="PF04991"/>
    </source>
</evidence>
<keyword evidence="3" id="KW-1185">Reference proteome</keyword>
<dbReference type="eggNOG" id="COG3475">
    <property type="taxonomic scope" value="Bacteria"/>
</dbReference>
<dbReference type="STRING" id="743721.Psesu_0660"/>
<dbReference type="InterPro" id="IPR007074">
    <property type="entry name" value="LicD/FKTN/FKRP_NTP_transf"/>
</dbReference>
<accession>E6WQR7</accession>
<dbReference type="OrthoDB" id="9786100at2"/>
<organism evidence="2 3">
    <name type="scientific">Pseudoxanthomonas suwonensis (strain 11-1)</name>
    <dbReference type="NCBI Taxonomy" id="743721"/>
    <lineage>
        <taxon>Bacteria</taxon>
        <taxon>Pseudomonadati</taxon>
        <taxon>Pseudomonadota</taxon>
        <taxon>Gammaproteobacteria</taxon>
        <taxon>Lysobacterales</taxon>
        <taxon>Lysobacteraceae</taxon>
        <taxon>Pseudoxanthomonas</taxon>
    </lineage>
</organism>
<evidence type="ECO:0000313" key="3">
    <source>
        <dbReference type="Proteomes" id="UP000008632"/>
    </source>
</evidence>
<gene>
    <name evidence="2" type="ordered locus">Psesu_0660</name>
</gene>
<reference evidence="2 3" key="1">
    <citation type="submission" date="2011-01" db="EMBL/GenBank/DDBJ databases">
        <title>Complete sequence of Pseudoxanthomonas suwonensis 11-1.</title>
        <authorList>
            <consortium name="US DOE Joint Genome Institute"/>
            <person name="Lucas S."/>
            <person name="Copeland A."/>
            <person name="Lapidus A."/>
            <person name="Cheng J.-F."/>
            <person name="Goodwin L."/>
            <person name="Pitluck S."/>
            <person name="Teshima H."/>
            <person name="Detter J.C."/>
            <person name="Han C."/>
            <person name="Tapia R."/>
            <person name="Land M."/>
            <person name="Hauser L."/>
            <person name="Kyrpides N."/>
            <person name="Ivanova N."/>
            <person name="Ovchinnikova G."/>
            <person name="Siebers A.K."/>
            <person name="Allgaier M."/>
            <person name="Thelen M.P."/>
            <person name="Hugenholtz P."/>
            <person name="Gladden J."/>
            <person name="Woyke T."/>
        </authorList>
    </citation>
    <scope>NUCLEOTIDE SEQUENCE [LARGE SCALE GENOMIC DNA]</scope>
    <source>
        <strain evidence="3">11-1</strain>
    </source>
</reference>
<sequence>MQFPDERNADASPLRRVQLIELRLLKMVDWICRTHGLRYWLDGGTLLGAIRHGGFIPWDDDVDIGMPRRDYLRFLEVAPVLLPDDAFVETGAAGSGRHYNIPCRVRDRHSRIMDTQSEDNAGQGIFIDIIPFDHFHEGGLMALTERMAKLAYRELLKIHQPTRSAGRIHRFSSRLLSTPIPGVTPELPIRLFSRFCKAAFVGRTHNSGGCLGYGFDVRWTRIFREMDILPLRMASFEGVEFMVPANAHAVLELFYGSDYMQPPPPSERGARHFGTVVIDTRLGERPEMVGWEAAGQL</sequence>
<dbReference type="RefSeq" id="WP_013534346.1">
    <property type="nucleotide sequence ID" value="NC_014924.1"/>
</dbReference>
<dbReference type="InterPro" id="IPR052942">
    <property type="entry name" value="LPS_cholinephosphotransferase"/>
</dbReference>
<dbReference type="Proteomes" id="UP000008632">
    <property type="component" value="Chromosome"/>
</dbReference>
<evidence type="ECO:0000313" key="2">
    <source>
        <dbReference type="EMBL" id="ADV26516.1"/>
    </source>
</evidence>